<dbReference type="AlphaFoldDB" id="A0AAN9NCP6"/>
<protein>
    <submittedName>
        <fullName evidence="2">Uncharacterized protein</fullName>
    </submittedName>
</protein>
<evidence type="ECO:0000313" key="3">
    <source>
        <dbReference type="Proteomes" id="UP001374584"/>
    </source>
</evidence>
<name>A0AAN9NCP6_PHACN</name>
<keyword evidence="3" id="KW-1185">Reference proteome</keyword>
<reference evidence="2 3" key="1">
    <citation type="submission" date="2024-01" db="EMBL/GenBank/DDBJ databases">
        <title>The genomes of 5 underutilized Papilionoideae crops provide insights into root nodulation and disease resistanc.</title>
        <authorList>
            <person name="Jiang F."/>
        </authorList>
    </citation>
    <scope>NUCLEOTIDE SEQUENCE [LARGE SCALE GENOMIC DNA]</scope>
    <source>
        <strain evidence="2">JINMINGXINNONG_FW02</strain>
        <tissue evidence="2">Leaves</tissue>
    </source>
</reference>
<evidence type="ECO:0000256" key="1">
    <source>
        <dbReference type="SAM" id="MobiDB-lite"/>
    </source>
</evidence>
<proteinExistence type="predicted"/>
<comment type="caution">
    <text evidence="2">The sequence shown here is derived from an EMBL/GenBank/DDBJ whole genome shotgun (WGS) entry which is preliminary data.</text>
</comment>
<dbReference type="Proteomes" id="UP001374584">
    <property type="component" value="Unassembled WGS sequence"/>
</dbReference>
<feature type="region of interest" description="Disordered" evidence="1">
    <location>
        <begin position="18"/>
        <end position="43"/>
    </location>
</feature>
<evidence type="ECO:0000313" key="2">
    <source>
        <dbReference type="EMBL" id="KAK7368017.1"/>
    </source>
</evidence>
<dbReference type="EMBL" id="JAYMYR010000004">
    <property type="protein sequence ID" value="KAK7368017.1"/>
    <property type="molecule type" value="Genomic_DNA"/>
</dbReference>
<gene>
    <name evidence="2" type="ORF">VNO80_10039</name>
</gene>
<accession>A0AAN9NCP6</accession>
<sequence>MLLQCGGRNVKDAGECCRSKMEPSRSGEEVVGAEKERRSERKGSARSVEVGVGFFVPRAGNNVRVFLCAEEGHECSGDDTLTS</sequence>
<organism evidence="2 3">
    <name type="scientific">Phaseolus coccineus</name>
    <name type="common">Scarlet runner bean</name>
    <name type="synonym">Phaseolus multiflorus</name>
    <dbReference type="NCBI Taxonomy" id="3886"/>
    <lineage>
        <taxon>Eukaryota</taxon>
        <taxon>Viridiplantae</taxon>
        <taxon>Streptophyta</taxon>
        <taxon>Embryophyta</taxon>
        <taxon>Tracheophyta</taxon>
        <taxon>Spermatophyta</taxon>
        <taxon>Magnoliopsida</taxon>
        <taxon>eudicotyledons</taxon>
        <taxon>Gunneridae</taxon>
        <taxon>Pentapetalae</taxon>
        <taxon>rosids</taxon>
        <taxon>fabids</taxon>
        <taxon>Fabales</taxon>
        <taxon>Fabaceae</taxon>
        <taxon>Papilionoideae</taxon>
        <taxon>50 kb inversion clade</taxon>
        <taxon>NPAAA clade</taxon>
        <taxon>indigoferoid/millettioid clade</taxon>
        <taxon>Phaseoleae</taxon>
        <taxon>Phaseolus</taxon>
    </lineage>
</organism>